<keyword evidence="1" id="KW-0175">Coiled coil</keyword>
<evidence type="ECO:0000256" key="2">
    <source>
        <dbReference type="SAM" id="MobiDB-lite"/>
    </source>
</evidence>
<dbReference type="AlphaFoldDB" id="A0A2U1CD64"/>
<organism evidence="4 5">
    <name type="scientific">Intestinimonas butyriciproducens</name>
    <dbReference type="NCBI Taxonomy" id="1297617"/>
    <lineage>
        <taxon>Bacteria</taxon>
        <taxon>Bacillati</taxon>
        <taxon>Bacillota</taxon>
        <taxon>Clostridia</taxon>
        <taxon>Eubacteriales</taxon>
        <taxon>Intestinimonas</taxon>
    </lineage>
</organism>
<evidence type="ECO:0000313" key="5">
    <source>
        <dbReference type="Proteomes" id="UP000245778"/>
    </source>
</evidence>
<comment type="caution">
    <text evidence="4">The sequence shown here is derived from an EMBL/GenBank/DDBJ whole genome shotgun (WGS) entry which is preliminary data.</text>
</comment>
<evidence type="ECO:0000259" key="3">
    <source>
        <dbReference type="Pfam" id="PF07833"/>
    </source>
</evidence>
<feature type="domain" description="Copper amine oxidase-like N-terminal" evidence="3">
    <location>
        <begin position="70"/>
        <end position="107"/>
    </location>
</feature>
<dbReference type="EMBL" id="QEKK01000003">
    <property type="protein sequence ID" value="PVY58820.1"/>
    <property type="molecule type" value="Genomic_DNA"/>
</dbReference>
<evidence type="ECO:0000313" key="4">
    <source>
        <dbReference type="EMBL" id="PVY58820.1"/>
    </source>
</evidence>
<evidence type="ECO:0000256" key="1">
    <source>
        <dbReference type="SAM" id="Coils"/>
    </source>
</evidence>
<gene>
    <name evidence="4" type="ORF">C7373_103108</name>
</gene>
<dbReference type="Proteomes" id="UP000245778">
    <property type="component" value="Unassembled WGS sequence"/>
</dbReference>
<dbReference type="InterPro" id="IPR012854">
    <property type="entry name" value="Cu_amine_oxidase-like_N"/>
</dbReference>
<accession>A0A2U1CD64</accession>
<proteinExistence type="predicted"/>
<feature type="coiled-coil region" evidence="1">
    <location>
        <begin position="183"/>
        <end position="239"/>
    </location>
</feature>
<name>A0A2U1CD64_9FIRM</name>
<sequence>MAPINIGKEGNLMKKNLRVPVLAAALAGAMVLGAGATTVAERVSADLRPDITVTVDGKDQTLLDKNGDVVYPITYEGTTYLPIRALGNVMDLDVEWNGKTQTISLYTRTDTKPEDLTLEKLTVRAEEAEQAVNDLKAASTYAGRRDQYDLHSDTIEDIREDLYEFAQLVNRQYRDGEMETADFNVLTTKIDKLDNRLKDALEDLRVKTIDNESGKLTVYEEHEQIVDELESRMKEIEADIKAIRPAGTYAKRLEQYNAVAGDLHLVSRDVSTEYRNLGTDRKEDRLSSKEYTAFNDKLDALDNRVKSAWGNLADKTVGYDESDAQSGVSGGATYDGYVSEISGLDDRADELVQEVRNFKTADGAQAWKTLEKKIETLEDELERLEDKIERSYRDGKLTTTEFRALDRLLDQTDDKIDDLDDRYDDWYDDHDDDRDDDWDDDHDDWDD</sequence>
<reference evidence="4 5" key="1">
    <citation type="submission" date="2018-04" db="EMBL/GenBank/DDBJ databases">
        <title>Genomic Encyclopedia of Type Strains, Phase IV (KMG-IV): sequencing the most valuable type-strain genomes for metagenomic binning, comparative biology and taxonomic classification.</title>
        <authorList>
            <person name="Goeker M."/>
        </authorList>
    </citation>
    <scope>NUCLEOTIDE SEQUENCE [LARGE SCALE GENOMIC DNA]</scope>
    <source>
        <strain evidence="4 5">DSM 26588</strain>
    </source>
</reference>
<dbReference type="Pfam" id="PF07833">
    <property type="entry name" value="Cu_amine_oxidN1"/>
    <property type="match status" value="1"/>
</dbReference>
<feature type="region of interest" description="Disordered" evidence="2">
    <location>
        <begin position="416"/>
        <end position="447"/>
    </location>
</feature>
<protein>
    <submittedName>
        <fullName evidence="4">Copper amine oxidase-like protein</fullName>
    </submittedName>
</protein>